<dbReference type="Gene3D" id="3.30.565.10">
    <property type="entry name" value="Histidine kinase-like ATPase, C-terminal domain"/>
    <property type="match status" value="1"/>
</dbReference>
<dbReference type="InterPro" id="IPR036097">
    <property type="entry name" value="HisK_dim/P_sf"/>
</dbReference>
<dbReference type="InterPro" id="IPR025908">
    <property type="entry name" value="Sensor_TM1"/>
</dbReference>
<dbReference type="Proteomes" id="UP000295399">
    <property type="component" value="Unassembled WGS sequence"/>
</dbReference>
<evidence type="ECO:0000313" key="14">
    <source>
        <dbReference type="EMBL" id="TCP36382.1"/>
    </source>
</evidence>
<feature type="domain" description="Histidine kinase" evidence="12">
    <location>
        <begin position="325"/>
        <end position="555"/>
    </location>
</feature>
<gene>
    <name evidence="14" type="ORF">EV659_103273</name>
</gene>
<evidence type="ECO:0000256" key="6">
    <source>
        <dbReference type="ARBA" id="ARBA00022692"/>
    </source>
</evidence>
<dbReference type="GO" id="GO:0000155">
    <property type="term" value="F:phosphorelay sensor kinase activity"/>
    <property type="evidence" value="ECO:0007669"/>
    <property type="project" value="InterPro"/>
</dbReference>
<evidence type="ECO:0000259" key="12">
    <source>
        <dbReference type="PROSITE" id="PS50109"/>
    </source>
</evidence>
<evidence type="ECO:0000256" key="5">
    <source>
        <dbReference type="ARBA" id="ARBA00022679"/>
    </source>
</evidence>
<dbReference type="AlphaFoldDB" id="A0A4R2PLA1"/>
<dbReference type="Pfam" id="PF00672">
    <property type="entry name" value="HAMP"/>
    <property type="match status" value="1"/>
</dbReference>
<dbReference type="SMART" id="SM00304">
    <property type="entry name" value="HAMP"/>
    <property type="match status" value="1"/>
</dbReference>
<dbReference type="PROSITE" id="PS50109">
    <property type="entry name" value="HIS_KIN"/>
    <property type="match status" value="1"/>
</dbReference>
<evidence type="ECO:0000259" key="13">
    <source>
        <dbReference type="PROSITE" id="PS50885"/>
    </source>
</evidence>
<evidence type="ECO:0000256" key="4">
    <source>
        <dbReference type="ARBA" id="ARBA00022553"/>
    </source>
</evidence>
<dbReference type="RefSeq" id="WP_132707923.1">
    <property type="nucleotide sequence ID" value="NZ_JACIGF010000003.1"/>
</dbReference>
<dbReference type="Pfam" id="PF13756">
    <property type="entry name" value="Stimulus_sens_1"/>
    <property type="match status" value="1"/>
</dbReference>
<sequence>MSWRRAPVPAPLLAPLLMARLRWLPISPLTLRILAVNVLALAMLLGGVLYLNQFQDKMIDRRIEALAVRAEILAGAIAESASGGPEAAAVDPTVARTVIARLVGPTRHEARLFAMTGEMIADSRFLGPGSGVRANPLPPLDRPPDLAQRFRSAVDGVLDAVLPDRNAPPFPTGLAVRAEDLTEVTAALEGDAARSVRRMEDGTLMLSVAVPVQRFRRVLGALLLSSDTRDIETAVRDEQMLILLVFGATLAVTLLLTLFLAGTIARPIRQLAVAAERVRGAIGREARMPEFPRRRDEIGELARSLAAMTEALHTQLDRVEAFAADVAHELKNPLSSLRSAVDSLQRTDDPAIKQRLYDVIQSDVRRLDRLISDISEASRLDAALSRGDLEPVDLAGLAAATVDSYRTSGRVDDQTLTVTVPETGAVTVAGVPDRLAQLLCNLIDNALSFTPAGGAVRVAVSGGRRTARLTVEDDGPGLPVGAEEKIFSRFYSERPSDEAFGTHSGLGLSICQQVVAAHGGTIRAETIRDGDGSGGGSGAGAARGARFEVLLPRAGRAGP</sequence>
<keyword evidence="6 11" id="KW-0812">Transmembrane</keyword>
<dbReference type="Pfam" id="PF02518">
    <property type="entry name" value="HATPase_c"/>
    <property type="match status" value="1"/>
</dbReference>
<dbReference type="OrthoDB" id="9805942at2"/>
<comment type="caution">
    <text evidence="14">The sequence shown here is derived from an EMBL/GenBank/DDBJ whole genome shotgun (WGS) entry which is preliminary data.</text>
</comment>
<dbReference type="Gene3D" id="1.10.287.130">
    <property type="match status" value="1"/>
</dbReference>
<protein>
    <recommendedName>
        <fullName evidence="3">histidine kinase</fullName>
        <ecNumber evidence="3">2.7.13.3</ecNumber>
    </recommendedName>
</protein>
<dbReference type="InterPro" id="IPR003660">
    <property type="entry name" value="HAMP_dom"/>
</dbReference>
<feature type="transmembrane region" description="Helical" evidence="11">
    <location>
        <begin position="31"/>
        <end position="52"/>
    </location>
</feature>
<dbReference type="PANTHER" id="PTHR45436:SF5">
    <property type="entry name" value="SENSOR HISTIDINE KINASE TRCS"/>
    <property type="match status" value="1"/>
</dbReference>
<comment type="subcellular location">
    <subcellularLocation>
        <location evidence="2">Membrane</location>
    </subcellularLocation>
</comment>
<keyword evidence="4" id="KW-0597">Phosphoprotein</keyword>
<feature type="transmembrane region" description="Helical" evidence="11">
    <location>
        <begin position="241"/>
        <end position="261"/>
    </location>
</feature>
<dbReference type="SUPFAM" id="SSF47384">
    <property type="entry name" value="Homodimeric domain of signal transducing histidine kinase"/>
    <property type="match status" value="1"/>
</dbReference>
<dbReference type="CDD" id="cd00082">
    <property type="entry name" value="HisKA"/>
    <property type="match status" value="1"/>
</dbReference>
<dbReference type="SUPFAM" id="SSF158472">
    <property type="entry name" value="HAMP domain-like"/>
    <property type="match status" value="1"/>
</dbReference>
<dbReference type="InterPro" id="IPR005467">
    <property type="entry name" value="His_kinase_dom"/>
</dbReference>
<dbReference type="InParanoid" id="A0A4R2PLA1"/>
<dbReference type="InterPro" id="IPR025919">
    <property type="entry name" value="Stimulus_sens_dom"/>
</dbReference>
<dbReference type="FunCoup" id="A0A4R2PLA1">
    <property type="interactions" value="248"/>
</dbReference>
<dbReference type="GO" id="GO:0016020">
    <property type="term" value="C:membrane"/>
    <property type="evidence" value="ECO:0007669"/>
    <property type="project" value="UniProtKB-SubCell"/>
</dbReference>
<keyword evidence="7 14" id="KW-0418">Kinase</keyword>
<keyword evidence="8 11" id="KW-1133">Transmembrane helix</keyword>
<organism evidence="14 15">
    <name type="scientific">Rhodothalassium salexigens DSM 2132</name>
    <dbReference type="NCBI Taxonomy" id="1188247"/>
    <lineage>
        <taxon>Bacteria</taxon>
        <taxon>Pseudomonadati</taxon>
        <taxon>Pseudomonadota</taxon>
        <taxon>Alphaproteobacteria</taxon>
        <taxon>Rhodothalassiales</taxon>
        <taxon>Rhodothalassiaceae</taxon>
        <taxon>Rhodothalassium</taxon>
    </lineage>
</organism>
<dbReference type="EC" id="2.7.13.3" evidence="3"/>
<dbReference type="Pfam" id="PF00512">
    <property type="entry name" value="HisKA"/>
    <property type="match status" value="1"/>
</dbReference>
<dbReference type="Gene3D" id="6.10.340.10">
    <property type="match status" value="1"/>
</dbReference>
<dbReference type="SMART" id="SM00388">
    <property type="entry name" value="HisKA"/>
    <property type="match status" value="1"/>
</dbReference>
<keyword evidence="15" id="KW-1185">Reference proteome</keyword>
<dbReference type="InterPro" id="IPR003661">
    <property type="entry name" value="HisK_dim/P_dom"/>
</dbReference>
<reference evidence="14 15" key="1">
    <citation type="submission" date="2019-03" db="EMBL/GenBank/DDBJ databases">
        <title>Genomic Encyclopedia of Type Strains, Phase IV (KMG-IV): sequencing the most valuable type-strain genomes for metagenomic binning, comparative biology and taxonomic classification.</title>
        <authorList>
            <person name="Goeker M."/>
        </authorList>
    </citation>
    <scope>NUCLEOTIDE SEQUENCE [LARGE SCALE GENOMIC DNA]</scope>
    <source>
        <strain evidence="14 15">DSM 2132</strain>
    </source>
</reference>
<accession>A0A4R2PLA1</accession>
<proteinExistence type="predicted"/>
<evidence type="ECO:0000256" key="10">
    <source>
        <dbReference type="ARBA" id="ARBA00023136"/>
    </source>
</evidence>
<evidence type="ECO:0000256" key="1">
    <source>
        <dbReference type="ARBA" id="ARBA00000085"/>
    </source>
</evidence>
<evidence type="ECO:0000256" key="2">
    <source>
        <dbReference type="ARBA" id="ARBA00004370"/>
    </source>
</evidence>
<dbReference type="Pfam" id="PF13755">
    <property type="entry name" value="Sensor_TM1"/>
    <property type="match status" value="1"/>
</dbReference>
<evidence type="ECO:0000256" key="7">
    <source>
        <dbReference type="ARBA" id="ARBA00022777"/>
    </source>
</evidence>
<name>A0A4R2PLA1_RHOSA</name>
<dbReference type="SMART" id="SM00387">
    <property type="entry name" value="HATPase_c"/>
    <property type="match status" value="1"/>
</dbReference>
<dbReference type="InterPro" id="IPR003594">
    <property type="entry name" value="HATPase_dom"/>
</dbReference>
<dbReference type="PROSITE" id="PS50885">
    <property type="entry name" value="HAMP"/>
    <property type="match status" value="1"/>
</dbReference>
<keyword evidence="9" id="KW-0902">Two-component regulatory system</keyword>
<dbReference type="PANTHER" id="PTHR45436">
    <property type="entry name" value="SENSOR HISTIDINE KINASE YKOH"/>
    <property type="match status" value="1"/>
</dbReference>
<keyword evidence="10 11" id="KW-0472">Membrane</keyword>
<feature type="domain" description="HAMP" evidence="13">
    <location>
        <begin position="262"/>
        <end position="317"/>
    </location>
</feature>
<dbReference type="InterPro" id="IPR036890">
    <property type="entry name" value="HATPase_C_sf"/>
</dbReference>
<dbReference type="InterPro" id="IPR050428">
    <property type="entry name" value="TCS_sensor_his_kinase"/>
</dbReference>
<dbReference type="CDD" id="cd06225">
    <property type="entry name" value="HAMP"/>
    <property type="match status" value="1"/>
</dbReference>
<evidence type="ECO:0000256" key="8">
    <source>
        <dbReference type="ARBA" id="ARBA00022989"/>
    </source>
</evidence>
<dbReference type="PRINTS" id="PR00344">
    <property type="entry name" value="BCTRLSENSOR"/>
</dbReference>
<evidence type="ECO:0000256" key="3">
    <source>
        <dbReference type="ARBA" id="ARBA00012438"/>
    </source>
</evidence>
<dbReference type="EMBL" id="SLXO01000003">
    <property type="protein sequence ID" value="TCP36382.1"/>
    <property type="molecule type" value="Genomic_DNA"/>
</dbReference>
<keyword evidence="5" id="KW-0808">Transferase</keyword>
<comment type="catalytic activity">
    <reaction evidence="1">
        <text>ATP + protein L-histidine = ADP + protein N-phospho-L-histidine.</text>
        <dbReference type="EC" id="2.7.13.3"/>
    </reaction>
</comment>
<dbReference type="SUPFAM" id="SSF55874">
    <property type="entry name" value="ATPase domain of HSP90 chaperone/DNA topoisomerase II/histidine kinase"/>
    <property type="match status" value="1"/>
</dbReference>
<evidence type="ECO:0000256" key="11">
    <source>
        <dbReference type="SAM" id="Phobius"/>
    </source>
</evidence>
<evidence type="ECO:0000256" key="9">
    <source>
        <dbReference type="ARBA" id="ARBA00023012"/>
    </source>
</evidence>
<evidence type="ECO:0000313" key="15">
    <source>
        <dbReference type="Proteomes" id="UP000295399"/>
    </source>
</evidence>
<dbReference type="InterPro" id="IPR004358">
    <property type="entry name" value="Sig_transdc_His_kin-like_C"/>
</dbReference>